<evidence type="ECO:0000313" key="9">
    <source>
        <dbReference type="Proteomes" id="UP000295601"/>
    </source>
</evidence>
<dbReference type="RefSeq" id="WP_133616446.1">
    <property type="nucleotide sequence ID" value="NZ_SNYA01000003.1"/>
</dbReference>
<dbReference type="Proteomes" id="UP000295601">
    <property type="component" value="Unassembled WGS sequence"/>
</dbReference>
<evidence type="ECO:0000313" key="8">
    <source>
        <dbReference type="EMBL" id="TDP93428.1"/>
    </source>
</evidence>
<reference evidence="8 9" key="1">
    <citation type="submission" date="2019-03" db="EMBL/GenBank/DDBJ databases">
        <title>Genomic analyses of the natural microbiome of Caenorhabditis elegans.</title>
        <authorList>
            <person name="Samuel B."/>
        </authorList>
    </citation>
    <scope>NUCLEOTIDE SEQUENCE [LARGE SCALE GENOMIC DNA]</scope>
    <source>
        <strain evidence="8 9">JUb18</strain>
    </source>
</reference>
<evidence type="ECO:0000256" key="4">
    <source>
        <dbReference type="ARBA" id="ARBA00022989"/>
    </source>
</evidence>
<feature type="transmembrane region" description="Helical" evidence="7">
    <location>
        <begin position="65"/>
        <end position="87"/>
    </location>
</feature>
<feature type="transmembrane region" description="Helical" evidence="7">
    <location>
        <begin position="464"/>
        <end position="485"/>
    </location>
</feature>
<dbReference type="Gene3D" id="1.20.1740.10">
    <property type="entry name" value="Amino acid/polyamine transporter I"/>
    <property type="match status" value="1"/>
</dbReference>
<evidence type="ECO:0000256" key="3">
    <source>
        <dbReference type="ARBA" id="ARBA00022692"/>
    </source>
</evidence>
<feature type="transmembrane region" description="Helical" evidence="7">
    <location>
        <begin position="108"/>
        <end position="132"/>
    </location>
</feature>
<accession>A0A4V3CYB1</accession>
<comment type="caution">
    <text evidence="8">The sequence shown here is derived from an EMBL/GenBank/DDBJ whole genome shotgun (WGS) entry which is preliminary data.</text>
</comment>
<evidence type="ECO:0000256" key="2">
    <source>
        <dbReference type="ARBA" id="ARBA00022448"/>
    </source>
</evidence>
<evidence type="ECO:0000256" key="1">
    <source>
        <dbReference type="ARBA" id="ARBA00004141"/>
    </source>
</evidence>
<feature type="region of interest" description="Disordered" evidence="6">
    <location>
        <begin position="1"/>
        <end position="23"/>
    </location>
</feature>
<dbReference type="Pfam" id="PF13520">
    <property type="entry name" value="AA_permease_2"/>
    <property type="match status" value="1"/>
</dbReference>
<feature type="transmembrane region" description="Helical" evidence="7">
    <location>
        <begin position="428"/>
        <end position="449"/>
    </location>
</feature>
<dbReference type="InterPro" id="IPR002293">
    <property type="entry name" value="AA/rel_permease1"/>
</dbReference>
<feature type="transmembrane region" description="Helical" evidence="7">
    <location>
        <begin position="174"/>
        <end position="197"/>
    </location>
</feature>
<evidence type="ECO:0000256" key="5">
    <source>
        <dbReference type="ARBA" id="ARBA00023136"/>
    </source>
</evidence>
<proteinExistence type="predicted"/>
<feature type="transmembrane region" description="Helical" evidence="7">
    <location>
        <begin position="31"/>
        <end position="53"/>
    </location>
</feature>
<dbReference type="GO" id="GO:0022857">
    <property type="term" value="F:transmembrane transporter activity"/>
    <property type="evidence" value="ECO:0007669"/>
    <property type="project" value="InterPro"/>
</dbReference>
<feature type="transmembrane region" description="Helical" evidence="7">
    <location>
        <begin position="394"/>
        <end position="416"/>
    </location>
</feature>
<evidence type="ECO:0000256" key="6">
    <source>
        <dbReference type="SAM" id="MobiDB-lite"/>
    </source>
</evidence>
<comment type="subcellular location">
    <subcellularLocation>
        <location evidence="1">Membrane</location>
        <topology evidence="1">Multi-pass membrane protein</topology>
    </subcellularLocation>
</comment>
<feature type="transmembrane region" description="Helical" evidence="7">
    <location>
        <begin position="312"/>
        <end position="338"/>
    </location>
</feature>
<feature type="transmembrane region" description="Helical" evidence="7">
    <location>
        <begin position="359"/>
        <end position="379"/>
    </location>
</feature>
<keyword evidence="2" id="KW-0813">Transport</keyword>
<protein>
    <submittedName>
        <fullName evidence="8">Amino acid/polyamine/organocation transporter (APC superfamily)</fullName>
    </submittedName>
</protein>
<name>A0A4V3CYB1_9MICO</name>
<dbReference type="PIRSF" id="PIRSF006060">
    <property type="entry name" value="AA_transporter"/>
    <property type="match status" value="1"/>
</dbReference>
<feature type="transmembrane region" description="Helical" evidence="7">
    <location>
        <begin position="217"/>
        <end position="238"/>
    </location>
</feature>
<keyword evidence="4 7" id="KW-1133">Transmembrane helix</keyword>
<dbReference type="AlphaFoldDB" id="A0A4V3CYB1"/>
<dbReference type="GO" id="GO:0016020">
    <property type="term" value="C:membrane"/>
    <property type="evidence" value="ECO:0007669"/>
    <property type="project" value="UniProtKB-SubCell"/>
</dbReference>
<keyword evidence="3 7" id="KW-0812">Transmembrane</keyword>
<keyword evidence="5 7" id="KW-0472">Membrane</keyword>
<sequence length="496" mass="52500">MMDQVTAEQAEPVRGPRATAHEGTPQLRRGLGIVSMLSIGVATVAPVVGLYSIFSLGMVTAGPWWIWPLLISLGCQLLVAVVYAGLARRIPITGGPFQWARRLVGPKYAWFTGVMYLIAVSAALTTVAYLAAPWMSNLFFGVTVTGPAALLWSAGLLLLGLLINCQGLRVTKTVINIGILCEVLASIALGIVLLLAFQHQPWEVFAWETSQVIVGQPLELIPAVMTALAVCGWAFVGFDASASVVEEAHGSGATAAKAIVGATALVGGIVLMVAVAVILATRDLPALTRGEVADPVLDAVTSNLGPMAEKPFLLLVAITFFACVLSMQTYLGRVYFAIAREDALPAKLRLAQVSARTGIPVRAISAATVVALCGLLLGLSDGAMGTMIRFGTGGLYIVFTLVVAAVVFAHVSGRWAPWRIGTKWQERWFSVISGAALLWLGCETINIAWPRPELAAPGASPAEVWSVVWVFGGIALIALLALLIARPHARLRKLER</sequence>
<feature type="transmembrane region" description="Helical" evidence="7">
    <location>
        <begin position="138"/>
        <end position="162"/>
    </location>
</feature>
<dbReference type="OrthoDB" id="8274074at2"/>
<feature type="transmembrane region" description="Helical" evidence="7">
    <location>
        <begin position="259"/>
        <end position="280"/>
    </location>
</feature>
<gene>
    <name evidence="8" type="ORF">EDF62_1407</name>
</gene>
<dbReference type="EMBL" id="SNYA01000003">
    <property type="protein sequence ID" value="TDP93428.1"/>
    <property type="molecule type" value="Genomic_DNA"/>
</dbReference>
<organism evidence="8 9">
    <name type="scientific">Leucobacter luti</name>
    <dbReference type="NCBI Taxonomy" id="340320"/>
    <lineage>
        <taxon>Bacteria</taxon>
        <taxon>Bacillati</taxon>
        <taxon>Actinomycetota</taxon>
        <taxon>Actinomycetes</taxon>
        <taxon>Micrococcales</taxon>
        <taxon>Microbacteriaceae</taxon>
        <taxon>Leucobacter</taxon>
    </lineage>
</organism>
<dbReference type="PANTHER" id="PTHR45649">
    <property type="entry name" value="AMINO-ACID PERMEASE BAT1"/>
    <property type="match status" value="1"/>
</dbReference>
<evidence type="ECO:0000256" key="7">
    <source>
        <dbReference type="SAM" id="Phobius"/>
    </source>
</evidence>
<keyword evidence="9" id="KW-1185">Reference proteome</keyword>
<dbReference type="PANTHER" id="PTHR45649:SF26">
    <property type="entry name" value="OS04G0435100 PROTEIN"/>
    <property type="match status" value="1"/>
</dbReference>